<dbReference type="Pfam" id="PF00593">
    <property type="entry name" value="TonB_dep_Rec_b-barrel"/>
    <property type="match status" value="1"/>
</dbReference>
<evidence type="ECO:0000256" key="3">
    <source>
        <dbReference type="ARBA" id="ARBA00022452"/>
    </source>
</evidence>
<evidence type="ECO:0000313" key="16">
    <source>
        <dbReference type="Proteomes" id="UP001239782"/>
    </source>
</evidence>
<dbReference type="InterPro" id="IPR000531">
    <property type="entry name" value="Beta-barrel_TonB"/>
</dbReference>
<keyword evidence="3 9" id="KW-1134">Transmembrane beta strand</keyword>
<dbReference type="GO" id="GO:0015344">
    <property type="term" value="F:siderophore uptake transmembrane transporter activity"/>
    <property type="evidence" value="ECO:0007669"/>
    <property type="project" value="TreeGrafter"/>
</dbReference>
<dbReference type="InterPro" id="IPR037066">
    <property type="entry name" value="Plug_dom_sf"/>
</dbReference>
<dbReference type="Gene3D" id="2.170.130.10">
    <property type="entry name" value="TonB-dependent receptor, plug domain"/>
    <property type="match status" value="1"/>
</dbReference>
<accession>A0AA51RWJ4</accession>
<keyword evidence="16" id="KW-1185">Reference proteome</keyword>
<evidence type="ECO:0000313" key="15">
    <source>
        <dbReference type="EMBL" id="WMS88966.1"/>
    </source>
</evidence>
<name>A0AA51RWJ4_9GAMM</name>
<keyword evidence="6 11" id="KW-0798">TonB box</keyword>
<evidence type="ECO:0000259" key="14">
    <source>
        <dbReference type="Pfam" id="PF07715"/>
    </source>
</evidence>
<comment type="subcellular location">
    <subcellularLocation>
        <location evidence="1 9">Cell outer membrane</location>
        <topology evidence="1 9">Multi-pass membrane protein</topology>
    </subcellularLocation>
</comment>
<feature type="domain" description="TonB-dependent receptor-like beta-barrel" evidence="13">
    <location>
        <begin position="233"/>
        <end position="652"/>
    </location>
</feature>
<dbReference type="GO" id="GO:0044718">
    <property type="term" value="P:siderophore transmembrane transport"/>
    <property type="evidence" value="ECO:0007669"/>
    <property type="project" value="TreeGrafter"/>
</dbReference>
<keyword evidence="8 9" id="KW-0998">Cell outer membrane</keyword>
<dbReference type="SUPFAM" id="SSF56935">
    <property type="entry name" value="Porins"/>
    <property type="match status" value="1"/>
</dbReference>
<comment type="similarity">
    <text evidence="9 11">Belongs to the TonB-dependent receptor family.</text>
</comment>
<evidence type="ECO:0000256" key="7">
    <source>
        <dbReference type="ARBA" id="ARBA00023136"/>
    </source>
</evidence>
<protein>
    <submittedName>
        <fullName evidence="15">TonB-dependent receptor</fullName>
    </submittedName>
</protein>
<dbReference type="PANTHER" id="PTHR30069:SF49">
    <property type="entry name" value="OUTER MEMBRANE PROTEIN C"/>
    <property type="match status" value="1"/>
</dbReference>
<dbReference type="Pfam" id="PF07715">
    <property type="entry name" value="Plug"/>
    <property type="match status" value="1"/>
</dbReference>
<dbReference type="PANTHER" id="PTHR30069">
    <property type="entry name" value="TONB-DEPENDENT OUTER MEMBRANE RECEPTOR"/>
    <property type="match status" value="1"/>
</dbReference>
<feature type="chain" id="PRO_5041432029" evidence="12">
    <location>
        <begin position="29"/>
        <end position="693"/>
    </location>
</feature>
<dbReference type="InterPro" id="IPR039426">
    <property type="entry name" value="TonB-dep_rcpt-like"/>
</dbReference>
<evidence type="ECO:0000256" key="2">
    <source>
        <dbReference type="ARBA" id="ARBA00022448"/>
    </source>
</evidence>
<dbReference type="EMBL" id="CP133548">
    <property type="protein sequence ID" value="WMS88966.1"/>
    <property type="molecule type" value="Genomic_DNA"/>
</dbReference>
<feature type="short sequence motif" description="TonB C-terminal box" evidence="10">
    <location>
        <begin position="676"/>
        <end position="693"/>
    </location>
</feature>
<dbReference type="Proteomes" id="UP001239782">
    <property type="component" value="Chromosome"/>
</dbReference>
<evidence type="ECO:0000256" key="5">
    <source>
        <dbReference type="ARBA" id="ARBA00022729"/>
    </source>
</evidence>
<dbReference type="Gene3D" id="2.40.170.20">
    <property type="entry name" value="TonB-dependent receptor, beta-barrel domain"/>
    <property type="match status" value="1"/>
</dbReference>
<evidence type="ECO:0000256" key="6">
    <source>
        <dbReference type="ARBA" id="ARBA00023077"/>
    </source>
</evidence>
<dbReference type="KEGG" id="plei:Q9312_08630"/>
<reference evidence="15 16" key="1">
    <citation type="submission" date="2023-08" db="EMBL/GenBank/DDBJ databases">
        <title>Pleionea litopenaei sp. nov., isolated from stomach of juvenile Litopenaeus vannamei.</title>
        <authorList>
            <person name="Rho A.M."/>
            <person name="Hwang C.Y."/>
        </authorList>
    </citation>
    <scope>NUCLEOTIDE SEQUENCE [LARGE SCALE GENOMIC DNA]</scope>
    <source>
        <strain evidence="15 16">HL-JVS1</strain>
    </source>
</reference>
<dbReference type="GO" id="GO:0009279">
    <property type="term" value="C:cell outer membrane"/>
    <property type="evidence" value="ECO:0007669"/>
    <property type="project" value="UniProtKB-SubCell"/>
</dbReference>
<keyword evidence="2 9" id="KW-0813">Transport</keyword>
<evidence type="ECO:0000256" key="1">
    <source>
        <dbReference type="ARBA" id="ARBA00004571"/>
    </source>
</evidence>
<gene>
    <name evidence="15" type="ORF">Q9312_08630</name>
</gene>
<dbReference type="InterPro" id="IPR012910">
    <property type="entry name" value="Plug_dom"/>
</dbReference>
<sequence length="693" mass="77874">MQVKRKVLWRVLWGALWGVTVCSTGAVAASDDDHKITVVRAETSSQQIDLKRKSPPANADLGDALTQLPGASVNKNGAITQLPQYRGHIGKRTLVTLEQSAIVSAGPNLMDAPLGQVNTHWVDSVHLLRGISPVSAGSETIGSVIEAKYWQPEFQLEQQSNGSGDLRLGFQPDMSAHDHSARLGWSNQQQRLRVFGSVQNAEDWSSAQAKVKGTEFDKRSHLLGYGVRLGAHTIDVTSIRNDTGVSGTPALPMDIIYVDSDRYQLNYQWQKNDTQWSIDVYSQEAEHLMDNYQVRTPMPTMMRENLTFGEGDGATVKYSWQALDWQLQAGIEWESLEHSATIMDPNNPMFRVENFNQVERDNQSAFIEGTRQLTSSQLITTGIRFKNTEQNANDVFHSMAMMSPAISTVQMRFNQADRNTDFSNIDFALDYQIKTSTDWHWHVGVGSKSRAPTYQELYLWIPLQATGGLGDGNVYVGNLELDSEVVYQFEVGFDYSQSALRFSPQIYVHKLHDYIQGRVTNDAALNMIAGMMNAGPVYQFENVSGWIYGFDADLTWDLSERWQMNTVLTMVRGERDDINEDLYRIVPDNIKWRWTYTDTHLTGDIELQYVADQSRVAASLSEQSSRGYSLVNASGEWRVSESSSLQFGVVNLFNKFYQDHTAGINRTMMNSVQPGERLPGLGRSAYVAAVIEF</sequence>
<evidence type="ECO:0000259" key="13">
    <source>
        <dbReference type="Pfam" id="PF00593"/>
    </source>
</evidence>
<evidence type="ECO:0000256" key="11">
    <source>
        <dbReference type="RuleBase" id="RU003357"/>
    </source>
</evidence>
<organism evidence="15 16">
    <name type="scientific">Pleionea litopenaei</name>
    <dbReference type="NCBI Taxonomy" id="3070815"/>
    <lineage>
        <taxon>Bacteria</taxon>
        <taxon>Pseudomonadati</taxon>
        <taxon>Pseudomonadota</taxon>
        <taxon>Gammaproteobacteria</taxon>
        <taxon>Oceanospirillales</taxon>
        <taxon>Pleioneaceae</taxon>
        <taxon>Pleionea</taxon>
    </lineage>
</organism>
<dbReference type="AlphaFoldDB" id="A0AA51RWJ4"/>
<dbReference type="InterPro" id="IPR010917">
    <property type="entry name" value="TonB_rcpt_CS"/>
</dbReference>
<feature type="signal peptide" evidence="12">
    <location>
        <begin position="1"/>
        <end position="28"/>
    </location>
</feature>
<evidence type="ECO:0000256" key="12">
    <source>
        <dbReference type="SAM" id="SignalP"/>
    </source>
</evidence>
<keyword evidence="15" id="KW-0675">Receptor</keyword>
<dbReference type="InterPro" id="IPR036942">
    <property type="entry name" value="Beta-barrel_TonB_sf"/>
</dbReference>
<keyword evidence="4 9" id="KW-0812">Transmembrane</keyword>
<evidence type="ECO:0000256" key="4">
    <source>
        <dbReference type="ARBA" id="ARBA00022692"/>
    </source>
</evidence>
<dbReference type="RefSeq" id="WP_309204192.1">
    <property type="nucleotide sequence ID" value="NZ_CP133548.1"/>
</dbReference>
<feature type="domain" description="TonB-dependent receptor plug" evidence="14">
    <location>
        <begin position="51"/>
        <end position="144"/>
    </location>
</feature>
<keyword evidence="7 9" id="KW-0472">Membrane</keyword>
<dbReference type="PROSITE" id="PS52016">
    <property type="entry name" value="TONB_DEPENDENT_REC_3"/>
    <property type="match status" value="1"/>
</dbReference>
<proteinExistence type="inferred from homology"/>
<evidence type="ECO:0000256" key="10">
    <source>
        <dbReference type="PROSITE-ProRule" id="PRU10144"/>
    </source>
</evidence>
<keyword evidence="5 12" id="KW-0732">Signal</keyword>
<dbReference type="PROSITE" id="PS01156">
    <property type="entry name" value="TONB_DEPENDENT_REC_2"/>
    <property type="match status" value="1"/>
</dbReference>
<evidence type="ECO:0000256" key="9">
    <source>
        <dbReference type="PROSITE-ProRule" id="PRU01360"/>
    </source>
</evidence>
<evidence type="ECO:0000256" key="8">
    <source>
        <dbReference type="ARBA" id="ARBA00023237"/>
    </source>
</evidence>